<protein>
    <recommendedName>
        <fullName evidence="7">tRNA (guanine-N(7)-)-methyltransferase</fullName>
        <ecNumber evidence="7">2.1.1.33</ecNumber>
    </recommendedName>
    <alternativeName>
        <fullName evidence="7">tRNA (guanine(46)-N(7))-methyltransferase</fullName>
    </alternativeName>
    <alternativeName>
        <fullName evidence="7">tRNA(m7G46)-methyltransferase</fullName>
    </alternativeName>
</protein>
<evidence type="ECO:0000256" key="1">
    <source>
        <dbReference type="ARBA" id="ARBA00000142"/>
    </source>
</evidence>
<dbReference type="EMBL" id="BNAG01000004">
    <property type="protein sequence ID" value="GHE73485.1"/>
    <property type="molecule type" value="Genomic_DNA"/>
</dbReference>
<keyword evidence="3 7" id="KW-0489">Methyltransferase</keyword>
<evidence type="ECO:0000256" key="4">
    <source>
        <dbReference type="ARBA" id="ARBA00022679"/>
    </source>
</evidence>
<keyword evidence="4 7" id="KW-0808">Transferase</keyword>
<reference evidence="9" key="1">
    <citation type="journal article" date="2019" name="Int. J. Syst. Evol. Microbiol.">
        <title>The Global Catalogue of Microorganisms (GCM) 10K type strain sequencing project: providing services to taxonomists for standard genome sequencing and annotation.</title>
        <authorList>
            <consortium name="The Broad Institute Genomics Platform"/>
            <consortium name="The Broad Institute Genome Sequencing Center for Infectious Disease"/>
            <person name="Wu L."/>
            <person name="Ma J."/>
        </authorList>
    </citation>
    <scope>NUCLEOTIDE SEQUENCE [LARGE SCALE GENOMIC DNA]</scope>
    <source>
        <strain evidence="9">CGMCC 1.15111</strain>
    </source>
</reference>
<evidence type="ECO:0000313" key="8">
    <source>
        <dbReference type="EMBL" id="GHE73485.1"/>
    </source>
</evidence>
<keyword evidence="5 7" id="KW-0949">S-adenosyl-L-methionine</keyword>
<dbReference type="InterPro" id="IPR055361">
    <property type="entry name" value="tRNA_methyltr_TrmB_bact"/>
</dbReference>
<comment type="caution">
    <text evidence="7">Lacks conserved residue(s) required for the propagation of feature annotation.</text>
</comment>
<dbReference type="NCBIfam" id="NF001080">
    <property type="entry name" value="PRK00121.2-2"/>
    <property type="match status" value="1"/>
</dbReference>
<dbReference type="Proteomes" id="UP000658258">
    <property type="component" value="Unassembled WGS sequence"/>
</dbReference>
<dbReference type="EC" id="2.1.1.33" evidence="7"/>
<dbReference type="InterPro" id="IPR029063">
    <property type="entry name" value="SAM-dependent_MTases_sf"/>
</dbReference>
<comment type="catalytic activity">
    <reaction evidence="1 7">
        <text>guanosine(46) in tRNA + S-adenosyl-L-methionine = N(7)-methylguanosine(46) in tRNA + S-adenosyl-L-homocysteine</text>
        <dbReference type="Rhea" id="RHEA:42708"/>
        <dbReference type="Rhea" id="RHEA-COMP:10188"/>
        <dbReference type="Rhea" id="RHEA-COMP:10189"/>
        <dbReference type="ChEBI" id="CHEBI:57856"/>
        <dbReference type="ChEBI" id="CHEBI:59789"/>
        <dbReference type="ChEBI" id="CHEBI:74269"/>
        <dbReference type="ChEBI" id="CHEBI:74480"/>
        <dbReference type="EC" id="2.1.1.33"/>
    </reaction>
</comment>
<gene>
    <name evidence="7 8" type="primary">trmB</name>
    <name evidence="8" type="ORF">GCM10011340_32700</name>
</gene>
<dbReference type="PANTHER" id="PTHR23417:SF14">
    <property type="entry name" value="PENTACOTRIPEPTIDE-REPEAT REGION OF PRORP DOMAIN-CONTAINING PROTEIN"/>
    <property type="match status" value="1"/>
</dbReference>
<evidence type="ECO:0000256" key="6">
    <source>
        <dbReference type="ARBA" id="ARBA00022694"/>
    </source>
</evidence>
<evidence type="ECO:0000313" key="9">
    <source>
        <dbReference type="Proteomes" id="UP000658258"/>
    </source>
</evidence>
<keyword evidence="6 7" id="KW-0819">tRNA processing</keyword>
<dbReference type="NCBIfam" id="TIGR00091">
    <property type="entry name" value="tRNA (guanosine(46)-N7)-methyltransferase TrmB"/>
    <property type="match status" value="1"/>
</dbReference>
<evidence type="ECO:0000256" key="2">
    <source>
        <dbReference type="ARBA" id="ARBA00003015"/>
    </source>
</evidence>
<dbReference type="InterPro" id="IPR003358">
    <property type="entry name" value="tRNA_(Gua-N-7)_MeTrfase_Trmb"/>
</dbReference>
<feature type="binding site" evidence="7">
    <location>
        <position position="47"/>
    </location>
    <ligand>
        <name>S-adenosyl-L-methionine</name>
        <dbReference type="ChEBI" id="CHEBI:59789"/>
    </ligand>
</feature>
<dbReference type="HAMAP" id="MF_01057">
    <property type="entry name" value="tRNA_methyltr_TrmB"/>
    <property type="match status" value="1"/>
</dbReference>
<dbReference type="SUPFAM" id="SSF53335">
    <property type="entry name" value="S-adenosyl-L-methionine-dependent methyltransferases"/>
    <property type="match status" value="1"/>
</dbReference>
<keyword evidence="9" id="KW-1185">Reference proteome</keyword>
<organism evidence="8 9">
    <name type="scientific">Roseivirga thermotolerans</name>
    <dbReference type="NCBI Taxonomy" id="1758176"/>
    <lineage>
        <taxon>Bacteria</taxon>
        <taxon>Pseudomonadati</taxon>
        <taxon>Bacteroidota</taxon>
        <taxon>Cytophagia</taxon>
        <taxon>Cytophagales</taxon>
        <taxon>Roseivirgaceae</taxon>
        <taxon>Roseivirga</taxon>
    </lineage>
</organism>
<sequence length="222" mass="25992">MGRSKLKRFAQNVERHNVLEDSKALYKELKGNWNVLYFSKDQPITVELACGKAHYTTGLAAHFPDRNFVGVDVKGDRLWVGSTIAIDQNLNNTAFLRAQIEHLDQFFAPQEVNELWITFPDPRPKKRDIKRRLTSPRFLELYKLILHKNGLVNFKTDNTQLFDYTVELLQERKDTEIVAQTHDLYSSPLLADHYGIQTDFERKFLEKGETIKFLKFRFKNEG</sequence>
<dbReference type="RefSeq" id="WP_189631358.1">
    <property type="nucleotide sequence ID" value="NZ_BNAG01000004.1"/>
</dbReference>
<evidence type="ECO:0000256" key="3">
    <source>
        <dbReference type="ARBA" id="ARBA00022603"/>
    </source>
</evidence>
<feature type="binding site" evidence="7">
    <location>
        <position position="121"/>
    </location>
    <ligand>
        <name>S-adenosyl-L-methionine</name>
        <dbReference type="ChEBI" id="CHEBI:59789"/>
    </ligand>
</feature>
<feature type="binding site" evidence="7">
    <location>
        <begin position="198"/>
        <end position="201"/>
    </location>
    <ligand>
        <name>substrate</name>
    </ligand>
</feature>
<dbReference type="PANTHER" id="PTHR23417">
    <property type="entry name" value="3-DEOXY-D-MANNO-OCTULOSONIC-ACID TRANSFERASE/TRNA GUANINE-N 7 - -METHYLTRANSFERASE"/>
    <property type="match status" value="1"/>
</dbReference>
<accession>A0ABQ3IAX3</accession>
<proteinExistence type="inferred from homology"/>
<dbReference type="PROSITE" id="PS51625">
    <property type="entry name" value="SAM_MT_TRMB"/>
    <property type="match status" value="1"/>
</dbReference>
<name>A0ABQ3IAX3_9BACT</name>
<feature type="binding site" evidence="7">
    <location>
        <position position="72"/>
    </location>
    <ligand>
        <name>S-adenosyl-L-methionine</name>
        <dbReference type="ChEBI" id="CHEBI:59789"/>
    </ligand>
</feature>
<feature type="binding site" evidence="7">
    <location>
        <position position="125"/>
    </location>
    <ligand>
        <name>substrate</name>
    </ligand>
</feature>
<comment type="pathway">
    <text evidence="7">tRNA modification; N(7)-methylguanine-tRNA biosynthesis.</text>
</comment>
<comment type="similarity">
    <text evidence="7">Belongs to the class I-like SAM-binding methyltransferase superfamily. TrmB family.</text>
</comment>
<feature type="binding site" evidence="7">
    <location>
        <position position="157"/>
    </location>
    <ligand>
        <name>substrate</name>
    </ligand>
</feature>
<comment type="caution">
    <text evidence="8">The sequence shown here is derived from an EMBL/GenBank/DDBJ whole genome shotgun (WGS) entry which is preliminary data.</text>
</comment>
<evidence type="ECO:0000256" key="5">
    <source>
        <dbReference type="ARBA" id="ARBA00022691"/>
    </source>
</evidence>
<evidence type="ECO:0000256" key="7">
    <source>
        <dbReference type="HAMAP-Rule" id="MF_01057"/>
    </source>
</evidence>
<dbReference type="Pfam" id="PF02390">
    <property type="entry name" value="Methyltransf_4"/>
    <property type="match status" value="1"/>
</dbReference>
<comment type="function">
    <text evidence="2 7">Catalyzes the formation of N(7)-methylguanine at position 46 (m7G46) in tRNA.</text>
</comment>
<dbReference type="Gene3D" id="3.40.50.150">
    <property type="entry name" value="Vaccinia Virus protein VP39"/>
    <property type="match status" value="1"/>
</dbReference>